<feature type="transmembrane region" description="Helical" evidence="1">
    <location>
        <begin position="318"/>
        <end position="338"/>
    </location>
</feature>
<dbReference type="EMBL" id="CAJNNW010035163">
    <property type="protein sequence ID" value="CAE8726032.1"/>
    <property type="molecule type" value="Genomic_DNA"/>
</dbReference>
<keyword evidence="1" id="KW-0812">Transmembrane</keyword>
<proteinExistence type="predicted"/>
<dbReference type="Proteomes" id="UP000626109">
    <property type="component" value="Unassembled WGS sequence"/>
</dbReference>
<organism evidence="2 3">
    <name type="scientific">Polarella glacialis</name>
    <name type="common">Dinoflagellate</name>
    <dbReference type="NCBI Taxonomy" id="89957"/>
    <lineage>
        <taxon>Eukaryota</taxon>
        <taxon>Sar</taxon>
        <taxon>Alveolata</taxon>
        <taxon>Dinophyceae</taxon>
        <taxon>Suessiales</taxon>
        <taxon>Suessiaceae</taxon>
        <taxon>Polarella</taxon>
    </lineage>
</organism>
<gene>
    <name evidence="2" type="ORF">PGLA2088_LOCUS44348</name>
</gene>
<feature type="transmembrane region" description="Helical" evidence="1">
    <location>
        <begin position="290"/>
        <end position="311"/>
    </location>
</feature>
<name>A0A813LFC2_POLGL</name>
<dbReference type="AlphaFoldDB" id="A0A813LFC2"/>
<sequence>MAIPPSYLPRDYSGAYCDTEKNWNDGPNLKGFPKLAYTMNVTSTTDLIAKQLVCSSFAASALTSGALGAPLLGSQALIDAYLCHCCLVACAKCTGSLGLTDLSSSNLQSTISGKMSDLTGATSASNLFSPSGANGQVFSNMWEEATKYFNQVCLPDCSTNFATMNETYNTSGKSRSYTYSMSPDEGLYYAWTALKTGAPPQIQDVINSSFTFMALPLSLCPYTASKCVPMPGVEFKEVANGYCSFEMAAEVMNGVGSAASTAFASLGGEAFTANSVETFGNWVGDFMRSIGAFIVVAVCSFVIALIFMVLLRFMLGYCVWFAVWMVMLILAGAGGLSFSRGSQCQGESLLSTAQQMSSAVVVASSTA</sequence>
<feature type="non-terminal residue" evidence="2">
    <location>
        <position position="367"/>
    </location>
</feature>
<evidence type="ECO:0000313" key="2">
    <source>
        <dbReference type="EMBL" id="CAE8726032.1"/>
    </source>
</evidence>
<accession>A0A813LFC2</accession>
<comment type="caution">
    <text evidence="2">The sequence shown here is derived from an EMBL/GenBank/DDBJ whole genome shotgun (WGS) entry which is preliminary data.</text>
</comment>
<protein>
    <submittedName>
        <fullName evidence="2">Uncharacterized protein</fullName>
    </submittedName>
</protein>
<evidence type="ECO:0000313" key="3">
    <source>
        <dbReference type="Proteomes" id="UP000626109"/>
    </source>
</evidence>
<reference evidence="2" key="1">
    <citation type="submission" date="2021-02" db="EMBL/GenBank/DDBJ databases">
        <authorList>
            <person name="Dougan E. K."/>
            <person name="Rhodes N."/>
            <person name="Thang M."/>
            <person name="Chan C."/>
        </authorList>
    </citation>
    <scope>NUCLEOTIDE SEQUENCE</scope>
</reference>
<evidence type="ECO:0000256" key="1">
    <source>
        <dbReference type="SAM" id="Phobius"/>
    </source>
</evidence>
<keyword evidence="1" id="KW-0472">Membrane</keyword>
<keyword evidence="1" id="KW-1133">Transmembrane helix</keyword>